<evidence type="ECO:0000313" key="2">
    <source>
        <dbReference type="RefSeq" id="XP_075101744.1"/>
    </source>
</evidence>
<sequence>MTKLKQALSVASNNPKGAIRVPPSMPGNETVQKIGNVTPREEFSFNENEAGGADFRHLHEEVAVLLKNGHLREFLSDRAKSNYGKNRDVRELAKPVTGSPRLTINMIFGGDKVNGVTFSAVKKTKISVTHGRRIREASEDDEITFTKENANGLLLPHNDALVISLNVLGLKIKRVLVDPGSSANNIQWRYLEQSKLTKNIVPAIMLLAKFNLTSVMTRGEILLPIHAEGVKKTTLFEVVDGDMGYNVVLGRPWIHEMKVVPSTYHQLLMFPTPKGVIRLKIETTRANALFYPD</sequence>
<protein>
    <submittedName>
        <fullName evidence="2">Uncharacterized protein LOC142177176</fullName>
    </submittedName>
</protein>
<keyword evidence="1" id="KW-1185">Reference proteome</keyword>
<gene>
    <name evidence="2" type="primary">LOC142177176</name>
</gene>
<dbReference type="RefSeq" id="XP_075101744.1">
    <property type="nucleotide sequence ID" value="XM_075245643.1"/>
</dbReference>
<name>A0AC58TWY5_TOBAC</name>
<dbReference type="Proteomes" id="UP000790787">
    <property type="component" value="Chromosome 23"/>
</dbReference>
<evidence type="ECO:0000313" key="1">
    <source>
        <dbReference type="Proteomes" id="UP000790787"/>
    </source>
</evidence>
<reference evidence="2" key="2">
    <citation type="submission" date="2025-08" db="UniProtKB">
        <authorList>
            <consortium name="RefSeq"/>
        </authorList>
    </citation>
    <scope>IDENTIFICATION</scope>
    <source>
        <tissue evidence="2">Leaf</tissue>
    </source>
</reference>
<reference evidence="1" key="1">
    <citation type="journal article" date="2014" name="Nat. Commun.">
        <title>The tobacco genome sequence and its comparison with those of tomato and potato.</title>
        <authorList>
            <person name="Sierro N."/>
            <person name="Battey J.N."/>
            <person name="Ouadi S."/>
            <person name="Bakaher N."/>
            <person name="Bovet L."/>
            <person name="Willig A."/>
            <person name="Goepfert S."/>
            <person name="Peitsch M.C."/>
            <person name="Ivanov N.V."/>
        </authorList>
    </citation>
    <scope>NUCLEOTIDE SEQUENCE [LARGE SCALE GENOMIC DNA]</scope>
</reference>
<organism evidence="1 2">
    <name type="scientific">Nicotiana tabacum</name>
    <name type="common">Common tobacco</name>
    <dbReference type="NCBI Taxonomy" id="4097"/>
    <lineage>
        <taxon>Eukaryota</taxon>
        <taxon>Viridiplantae</taxon>
        <taxon>Streptophyta</taxon>
        <taxon>Embryophyta</taxon>
        <taxon>Tracheophyta</taxon>
        <taxon>Spermatophyta</taxon>
        <taxon>Magnoliopsida</taxon>
        <taxon>eudicotyledons</taxon>
        <taxon>Gunneridae</taxon>
        <taxon>Pentapetalae</taxon>
        <taxon>asterids</taxon>
        <taxon>lamiids</taxon>
        <taxon>Solanales</taxon>
        <taxon>Solanaceae</taxon>
        <taxon>Nicotianoideae</taxon>
        <taxon>Nicotianeae</taxon>
        <taxon>Nicotiana</taxon>
    </lineage>
</organism>
<accession>A0AC58TWY5</accession>
<proteinExistence type="predicted"/>